<dbReference type="RefSeq" id="WP_146315220.1">
    <property type="nucleotide sequence ID" value="NZ_VCQV01000003.1"/>
</dbReference>
<dbReference type="SUPFAM" id="SSF81296">
    <property type="entry name" value="E set domains"/>
    <property type="match status" value="1"/>
</dbReference>
<reference evidence="1 2" key="1">
    <citation type="submission" date="2019-05" db="EMBL/GenBank/DDBJ databases">
        <authorList>
            <person name="Lee S.D."/>
        </authorList>
    </citation>
    <scope>NUCLEOTIDE SEQUENCE [LARGE SCALE GENOMIC DNA]</scope>
    <source>
        <strain evidence="1 2">C5-26</strain>
    </source>
</reference>
<protein>
    <submittedName>
        <fullName evidence="1">Enterochelin esterase</fullName>
    </submittedName>
</protein>
<dbReference type="EMBL" id="VCQV01000003">
    <property type="protein sequence ID" value="TWP38243.1"/>
    <property type="molecule type" value="Genomic_DNA"/>
</dbReference>
<dbReference type="InterPro" id="IPR014756">
    <property type="entry name" value="Ig_E-set"/>
</dbReference>
<gene>
    <name evidence="1" type="ORF">FGL98_03210</name>
</gene>
<dbReference type="InterPro" id="IPR000801">
    <property type="entry name" value="Esterase-like"/>
</dbReference>
<keyword evidence="2" id="KW-1185">Reference proteome</keyword>
<dbReference type="Gene3D" id="3.40.50.1820">
    <property type="entry name" value="alpha/beta hydrolase"/>
    <property type="match status" value="1"/>
</dbReference>
<dbReference type="InterPro" id="IPR050583">
    <property type="entry name" value="Mycobacterial_A85_antigen"/>
</dbReference>
<accession>A0A563E7L1</accession>
<organism evidence="1 2">
    <name type="scientific">Leekyejoonella antrihumi</name>
    <dbReference type="NCBI Taxonomy" id="1660198"/>
    <lineage>
        <taxon>Bacteria</taxon>
        <taxon>Bacillati</taxon>
        <taxon>Actinomycetota</taxon>
        <taxon>Actinomycetes</taxon>
        <taxon>Micrococcales</taxon>
        <taxon>Dermacoccaceae</taxon>
        <taxon>Leekyejoonella</taxon>
    </lineage>
</organism>
<dbReference type="AlphaFoldDB" id="A0A563E7L1"/>
<dbReference type="OrthoDB" id="9775130at2"/>
<dbReference type="Proteomes" id="UP000320244">
    <property type="component" value="Unassembled WGS sequence"/>
</dbReference>
<sequence>MRRLAINRLRQRQPVDEATIDRFLERHEMPIIEGSKCTFCFRGAADEVWVCHRIVGQPQRVPMRRLGETSLWFTVLELPDGSRVEYQIEVRRGDHYEQGNDPLNPHVANSPVGSSSVCAGAGYQVPDWLTPDPDARPGEILDLPVPSKALRREAPCRVYLPARFSDLHSYPLLIVHDGDDYLNYAAMKTVLDNLIDRLDMAETIVVFTNPGDRNVEYANSSRHARFIAAELLPLLEERFPLLGKPSGRCLMGASFGGVASLSTAYRYPDLFGSLLLQSGSFVFTDIGQDHGGGEVFDPVVRFMNRYRSNPRKVAERAFISCGVYEPLIVQNRSMVPVFDGTGMQIRYVEARDGHSWEDWRDRLGEGLSWIYPGPQKYYYE</sequence>
<dbReference type="Pfam" id="PF00756">
    <property type="entry name" value="Esterase"/>
    <property type="match status" value="1"/>
</dbReference>
<name>A0A563E7L1_9MICO</name>
<evidence type="ECO:0000313" key="1">
    <source>
        <dbReference type="EMBL" id="TWP38243.1"/>
    </source>
</evidence>
<dbReference type="PANTHER" id="PTHR48098">
    <property type="entry name" value="ENTEROCHELIN ESTERASE-RELATED"/>
    <property type="match status" value="1"/>
</dbReference>
<dbReference type="InterPro" id="IPR013783">
    <property type="entry name" value="Ig-like_fold"/>
</dbReference>
<comment type="caution">
    <text evidence="1">The sequence shown here is derived from an EMBL/GenBank/DDBJ whole genome shotgun (WGS) entry which is preliminary data.</text>
</comment>
<reference evidence="1 2" key="2">
    <citation type="submission" date="2019-08" db="EMBL/GenBank/DDBJ databases">
        <title>Jejuicoccus antrihumi gen. nov., sp. nov., a new member of the family Dermacoccaceae isolated from a cave.</title>
        <authorList>
            <person name="Schumann P."/>
            <person name="Kim I.S."/>
        </authorList>
    </citation>
    <scope>NUCLEOTIDE SEQUENCE [LARGE SCALE GENOMIC DNA]</scope>
    <source>
        <strain evidence="1 2">C5-26</strain>
    </source>
</reference>
<evidence type="ECO:0000313" key="2">
    <source>
        <dbReference type="Proteomes" id="UP000320244"/>
    </source>
</evidence>
<dbReference type="InterPro" id="IPR029058">
    <property type="entry name" value="AB_hydrolase_fold"/>
</dbReference>
<dbReference type="GO" id="GO:0005975">
    <property type="term" value="P:carbohydrate metabolic process"/>
    <property type="evidence" value="ECO:0007669"/>
    <property type="project" value="UniProtKB-ARBA"/>
</dbReference>
<proteinExistence type="predicted"/>
<dbReference type="SUPFAM" id="SSF53474">
    <property type="entry name" value="alpha/beta-Hydrolases"/>
    <property type="match status" value="1"/>
</dbReference>
<dbReference type="PANTHER" id="PTHR48098:SF3">
    <property type="entry name" value="IRON(III) ENTEROBACTIN ESTERASE"/>
    <property type="match status" value="1"/>
</dbReference>
<dbReference type="Gene3D" id="2.60.40.10">
    <property type="entry name" value="Immunoglobulins"/>
    <property type="match status" value="1"/>
</dbReference>